<accession>A0AAU2HBZ8</accession>
<dbReference type="EMBL" id="CP108253">
    <property type="protein sequence ID" value="WTU44850.1"/>
    <property type="molecule type" value="Genomic_DNA"/>
</dbReference>
<name>A0AAU2HBZ8_9ACTN</name>
<sequence length="49" mass="5302">MRPLGLGPGLEHDVHSVLALVENAFGIRLTREDLNDEPHLSGLLCPLAD</sequence>
<protein>
    <recommendedName>
        <fullName evidence="2">Acyl carrier protein</fullName>
    </recommendedName>
</protein>
<proteinExistence type="predicted"/>
<reference evidence="1" key="1">
    <citation type="submission" date="2022-10" db="EMBL/GenBank/DDBJ databases">
        <title>The complete genomes of actinobacterial strains from the NBC collection.</title>
        <authorList>
            <person name="Joergensen T.S."/>
            <person name="Alvarez Arevalo M."/>
            <person name="Sterndorff E.B."/>
            <person name="Faurdal D."/>
            <person name="Vuksanovic O."/>
            <person name="Mourched A.-S."/>
            <person name="Charusanti P."/>
            <person name="Shaw S."/>
            <person name="Blin K."/>
            <person name="Weber T."/>
        </authorList>
    </citation>
    <scope>NUCLEOTIDE SEQUENCE</scope>
    <source>
        <strain evidence="1">NBC_00060</strain>
    </source>
</reference>
<evidence type="ECO:0000313" key="1">
    <source>
        <dbReference type="EMBL" id="WTU44850.1"/>
    </source>
</evidence>
<gene>
    <name evidence="1" type="ORF">OHV25_37365</name>
</gene>
<evidence type="ECO:0008006" key="2">
    <source>
        <dbReference type="Google" id="ProtNLM"/>
    </source>
</evidence>
<dbReference type="AlphaFoldDB" id="A0AAU2HBZ8"/>
<organism evidence="1">
    <name type="scientific">Streptomyces sp. NBC_00060</name>
    <dbReference type="NCBI Taxonomy" id="2975636"/>
    <lineage>
        <taxon>Bacteria</taxon>
        <taxon>Bacillati</taxon>
        <taxon>Actinomycetota</taxon>
        <taxon>Actinomycetes</taxon>
        <taxon>Kitasatosporales</taxon>
        <taxon>Streptomycetaceae</taxon>
        <taxon>Streptomyces</taxon>
    </lineage>
</organism>